<dbReference type="Proteomes" id="UP000663823">
    <property type="component" value="Unassembled WGS sequence"/>
</dbReference>
<gene>
    <name evidence="4" type="ORF">FNK824_LOCUS21704</name>
    <name evidence="3" type="ORF">OTI717_LOCUS11886</name>
    <name evidence="2" type="ORF">RFH988_LOCUS10738</name>
    <name evidence="1" type="ORF">SEV965_LOCUS6374</name>
</gene>
<evidence type="ECO:0000313" key="3">
    <source>
        <dbReference type="EMBL" id="CAF3691089.1"/>
    </source>
</evidence>
<dbReference type="OrthoDB" id="10051374at2759"/>
<evidence type="ECO:0000313" key="5">
    <source>
        <dbReference type="Proteomes" id="UP000663882"/>
    </source>
</evidence>
<dbReference type="EMBL" id="CAJNOO010000408">
    <property type="protein sequence ID" value="CAF0934793.1"/>
    <property type="molecule type" value="Genomic_DNA"/>
</dbReference>
<dbReference type="EMBL" id="CAJOBE010004235">
    <property type="protein sequence ID" value="CAF3922633.1"/>
    <property type="molecule type" value="Genomic_DNA"/>
</dbReference>
<evidence type="ECO:0000313" key="2">
    <source>
        <dbReference type="EMBL" id="CAF0934793.1"/>
    </source>
</evidence>
<evidence type="ECO:0000313" key="4">
    <source>
        <dbReference type="EMBL" id="CAF3922633.1"/>
    </source>
</evidence>
<comment type="caution">
    <text evidence="2">The sequence shown here is derived from an EMBL/GenBank/DDBJ whole genome shotgun (WGS) entry which is preliminary data.</text>
</comment>
<sequence>MMNDVFLPDAMLDRFCSFILPKIHHNIQSLLVELSSMERILLVCDYPKFHKLISNSIKPKAFLKFLADIKFADVEIRTI</sequence>
<organism evidence="2 5">
    <name type="scientific">Rotaria sordida</name>
    <dbReference type="NCBI Taxonomy" id="392033"/>
    <lineage>
        <taxon>Eukaryota</taxon>
        <taxon>Metazoa</taxon>
        <taxon>Spiralia</taxon>
        <taxon>Gnathifera</taxon>
        <taxon>Rotifera</taxon>
        <taxon>Eurotatoria</taxon>
        <taxon>Bdelloidea</taxon>
        <taxon>Philodinida</taxon>
        <taxon>Philodinidae</taxon>
        <taxon>Rotaria</taxon>
    </lineage>
</organism>
<dbReference type="Proteomes" id="UP000663882">
    <property type="component" value="Unassembled WGS sequence"/>
</dbReference>
<dbReference type="Proteomes" id="UP000663889">
    <property type="component" value="Unassembled WGS sequence"/>
</dbReference>
<dbReference type="EMBL" id="CAJNOU010000207">
    <property type="protein sequence ID" value="CAF0915593.1"/>
    <property type="molecule type" value="Genomic_DNA"/>
</dbReference>
<accession>A0A814BVZ5</accession>
<protein>
    <submittedName>
        <fullName evidence="2">Uncharacterized protein</fullName>
    </submittedName>
</protein>
<dbReference type="AlphaFoldDB" id="A0A814BVZ5"/>
<dbReference type="EMBL" id="CAJOAX010001158">
    <property type="protein sequence ID" value="CAF3691089.1"/>
    <property type="molecule type" value="Genomic_DNA"/>
</dbReference>
<dbReference type="Proteomes" id="UP000663874">
    <property type="component" value="Unassembled WGS sequence"/>
</dbReference>
<name>A0A814BVZ5_9BILA</name>
<evidence type="ECO:0000313" key="1">
    <source>
        <dbReference type="EMBL" id="CAF0915593.1"/>
    </source>
</evidence>
<reference evidence="2" key="1">
    <citation type="submission" date="2021-02" db="EMBL/GenBank/DDBJ databases">
        <authorList>
            <person name="Nowell W R."/>
        </authorList>
    </citation>
    <scope>NUCLEOTIDE SEQUENCE</scope>
</reference>
<proteinExistence type="predicted"/>